<sequence>MPRTSRIIAKTVGLSLAGLLTLIILLIVLIINFDWNRARPWINQRVSDATGRHFAIQGDLIVKWQKPESQQTSWARWVPWPHVSAADIVLGNPDWAPANSNMVAIRQLNVTLNPWPLLQHKIVLPSLDADTPQIALLRNKDAVNNWTFKSDGPSTWEFRPEKIVIRKGSVQLDDAIQKINAKADIDTLDPGKEKIYGIGWTVKGSFNKADIRGEGKAGGVLSLQDESKPYPLEADVRIGKTRIAVKGTLTKPQELAALDLQLNLSGDSMAHLFPLTGVLLPETPPFSTSGHLIGKLDPKQSDWIYEKFNGKVGSSDIGGTLEYQSKQPRPLLKGEIVSNLLQFEDLAPLIGADSNTKKAERGAEERQPSNKVLPVKEFNTDAWDALDADVKLTAHKVVKEKDLPITDIRADLHLNNKVLQLTPLNFGIAGGNLTSNIKLDGSAPKMKSELKLSARRIKIQQLFPNLDAAQTSFGEINGDAALSATGNSVATMLASSNGELKTLINHGAISKLLLEEMGLNIGNVVVSKLFGDKQVKLNCLASDFAVTNGLMQARTFTLDTEDAIINITGDVNLAQEQLNLTINPRSKGLRIISLRSPLFVTGPFKDPNIGVDKGVLALKAGGAILLGVVAPVAAILPLINISGEQQTDCANLLQEVQKKPTAPPPGQTYKGKPVKAAK</sequence>
<dbReference type="InterPro" id="IPR007844">
    <property type="entry name" value="AsmA"/>
</dbReference>
<keyword evidence="2" id="KW-0472">Membrane</keyword>
<evidence type="ECO:0000256" key="1">
    <source>
        <dbReference type="SAM" id="MobiDB-lite"/>
    </source>
</evidence>
<dbReference type="Proteomes" id="UP001629214">
    <property type="component" value="Unassembled WGS sequence"/>
</dbReference>
<feature type="domain" description="AsmA" evidence="3">
    <location>
        <begin position="189"/>
        <end position="554"/>
    </location>
</feature>
<evidence type="ECO:0000313" key="5">
    <source>
        <dbReference type="Proteomes" id="UP001629214"/>
    </source>
</evidence>
<feature type="transmembrane region" description="Helical" evidence="2">
    <location>
        <begin position="12"/>
        <end position="35"/>
    </location>
</feature>
<dbReference type="PANTHER" id="PTHR30441">
    <property type="entry name" value="DUF748 DOMAIN-CONTAINING PROTEIN"/>
    <property type="match status" value="1"/>
</dbReference>
<protein>
    <submittedName>
        <fullName evidence="4">AsmA family protein</fullName>
    </submittedName>
</protein>
<feature type="domain" description="AsmA" evidence="3">
    <location>
        <begin position="10"/>
        <end position="150"/>
    </location>
</feature>
<gene>
    <name evidence="4" type="ORF">PQR63_01895</name>
</gene>
<name>A0ABW8Z2J3_9BURK</name>
<keyword evidence="2" id="KW-1133">Transmembrane helix</keyword>
<comment type="caution">
    <text evidence="4">The sequence shown here is derived from an EMBL/GenBank/DDBJ whole genome shotgun (WGS) entry which is preliminary data.</text>
</comment>
<proteinExistence type="predicted"/>
<evidence type="ECO:0000256" key="2">
    <source>
        <dbReference type="SAM" id="Phobius"/>
    </source>
</evidence>
<dbReference type="EMBL" id="JAQQFR010000001">
    <property type="protein sequence ID" value="MFL9877118.1"/>
    <property type="molecule type" value="Genomic_DNA"/>
</dbReference>
<organism evidence="4 5">
    <name type="scientific">Herbaspirillum rhizosphaerae</name>
    <dbReference type="NCBI Taxonomy" id="346179"/>
    <lineage>
        <taxon>Bacteria</taxon>
        <taxon>Pseudomonadati</taxon>
        <taxon>Pseudomonadota</taxon>
        <taxon>Betaproteobacteria</taxon>
        <taxon>Burkholderiales</taxon>
        <taxon>Oxalobacteraceae</taxon>
        <taxon>Herbaspirillum</taxon>
    </lineage>
</organism>
<reference evidence="4 5" key="1">
    <citation type="journal article" date="2024" name="Chem. Sci.">
        <title>Discovery of megapolipeptins by genome mining of a Burkholderiales bacteria collection.</title>
        <authorList>
            <person name="Paulo B.S."/>
            <person name="Recchia M.J.J."/>
            <person name="Lee S."/>
            <person name="Fergusson C.H."/>
            <person name="Romanowski S.B."/>
            <person name="Hernandez A."/>
            <person name="Krull N."/>
            <person name="Liu D.Y."/>
            <person name="Cavanagh H."/>
            <person name="Bos A."/>
            <person name="Gray C.A."/>
            <person name="Murphy B.T."/>
            <person name="Linington R.G."/>
            <person name="Eustaquio A.S."/>
        </authorList>
    </citation>
    <scope>NUCLEOTIDE SEQUENCE [LARGE SCALE GENOMIC DNA]</scope>
    <source>
        <strain evidence="4 5">RL21-008-BIB-B</strain>
    </source>
</reference>
<feature type="region of interest" description="Disordered" evidence="1">
    <location>
        <begin position="657"/>
        <end position="678"/>
    </location>
</feature>
<dbReference type="InterPro" id="IPR052894">
    <property type="entry name" value="AsmA-related"/>
</dbReference>
<dbReference type="PANTHER" id="PTHR30441:SF9">
    <property type="entry name" value="ASMA FAMILY PROTEIN YHJG"/>
    <property type="match status" value="1"/>
</dbReference>
<accession>A0ABW8Z2J3</accession>
<dbReference type="RefSeq" id="WP_408165145.1">
    <property type="nucleotide sequence ID" value="NZ_JAQQFR010000001.1"/>
</dbReference>
<dbReference type="Pfam" id="PF05170">
    <property type="entry name" value="AsmA"/>
    <property type="match status" value="2"/>
</dbReference>
<keyword evidence="5" id="KW-1185">Reference proteome</keyword>
<evidence type="ECO:0000259" key="3">
    <source>
        <dbReference type="Pfam" id="PF05170"/>
    </source>
</evidence>
<keyword evidence="2" id="KW-0812">Transmembrane</keyword>
<evidence type="ECO:0000313" key="4">
    <source>
        <dbReference type="EMBL" id="MFL9877118.1"/>
    </source>
</evidence>